<feature type="region of interest" description="Disordered" evidence="1">
    <location>
        <begin position="1"/>
        <end position="88"/>
    </location>
</feature>
<feature type="compositionally biased region" description="Polar residues" evidence="1">
    <location>
        <begin position="60"/>
        <end position="73"/>
    </location>
</feature>
<proteinExistence type="predicted"/>
<gene>
    <name evidence="2" type="primary">R3HDM1</name>
</gene>
<reference evidence="2" key="2">
    <citation type="submission" date="2025-08" db="UniProtKB">
        <authorList>
            <consortium name="Ensembl"/>
        </authorList>
    </citation>
    <scope>IDENTIFICATION</scope>
</reference>
<dbReference type="Ensembl" id="ENSPNAT00000000310.2">
    <property type="protein sequence ID" value="ENSPNAP00000008335.1"/>
    <property type="gene ID" value="ENSPNAG00000013952.2"/>
</dbReference>
<feature type="region of interest" description="Disordered" evidence="1">
    <location>
        <begin position="126"/>
        <end position="165"/>
    </location>
</feature>
<sequence>MRMTEAVFAERSCDRMKVFESDSPHPDAPPKPHSPQHAHENNTTHTHHDERAPSECVKDQSCSSDINNQTQPPHSAGQLMRRSKSNTKVKLVRSLAVCEESSPPTIAEPPQQHQDKIHLQLSQALEKEEPASRDEDQSEKITDKTESADRLPRKSLSRDPSQEYTDSTGIDLHEFLVNTLKNNPRDRMMLLKLEQDILDFISNNESQKRKFPPMTSYQRMLLHRVAAYFGLDHNVDPTGKSVIINKTINTRIPDQKFSEHIKGDKTDDFQKRYILKRDNLSLDQEDGRLRMRLKDDRRSKSIEEREEEYQRARERIFAQDGQDHFQFDKRIQEDVSCISTQQRRQIFRLRDGRLGNSRQSSSENEPKSCEPRPWSSTDSDSSHRNLKPAITKASSFSGISLLIRGDSSASSKSTSRLSKTGSDSSSSVGSSTGSLPRPTLSLPVPPVSQPCRVPAVASAAPPPGGPIGASTTIPASQSSTANSSTSASANTSYYLLPLEATAIPPGSVLLNPHTGQPFVNPDGSAVIYNPTMTSQQGRGQQPMAPPPPPPPPPPPQHQPGNHILTQLCGQSVQYSAISYPPPLLPVPLNQHYTVQDSLGSQFSQMSLVQQASGEVSETQPALFPPSMVLQNPPPSGYMMPQPGQSVPGAAYPPPTPVNQSIIQQQGYIQQPVQQMSACYCAPGQYSHSNQHYRPVTPVHYSTPQSQPVPPQQTGYQAVMPSQPPSYQSMMGLQQPQSQSLVGSQAGMASQIQGVMVQYPPVQPYQVSVPQGSQSVPQPAYQQQIVLQGQTNQAPVPSASMQVYYSVLPPGQHSTVSSTVGFLPSLGSEQMQFPRASSPCGSQPMPGQQCAGVPPPPPSGGMLMMQLSVPPSQQPRAPSPAQWKHNKYYSLDHQHHHGPKPGELAPLDASQSSPQLASPSPSPAHSPTPAHLANLKGIRHGLAPLPIMHQFSRPFLPGQGDGRYPLLGQPLQYNPPIRPPLIHGSHMVNHHHHHHHQVSMGIRHGGRGRRPTKKSLSTDTSPGEIVTSRVLEVTDLPAGISRAEADSLLGELGKAGALIKWLREPQPPQRLDCSDTNSDPSKVPPHDLASTYTILATFPTRYAAQSALLKLNSSITTFRLKSSKRHDEAHILERASSQ</sequence>
<name>A0A3B4CAP5_PYGNA</name>
<evidence type="ECO:0000313" key="2">
    <source>
        <dbReference type="Ensembl" id="ENSPNAP00000008335.1"/>
    </source>
</evidence>
<dbReference type="CDD" id="cd02642">
    <property type="entry name" value="R3H_encore_like"/>
    <property type="match status" value="1"/>
</dbReference>
<feature type="compositionally biased region" description="Basic residues" evidence="1">
    <location>
        <begin position="1003"/>
        <end position="1012"/>
    </location>
</feature>
<feature type="region of interest" description="Disordered" evidence="1">
    <location>
        <begin position="829"/>
        <end position="930"/>
    </location>
</feature>
<dbReference type="Pfam" id="PF12752">
    <property type="entry name" value="SUZ"/>
    <property type="match status" value="1"/>
</dbReference>
<dbReference type="GeneTree" id="ENSGT00940000156095"/>
<feature type="compositionally biased region" description="Basic and acidic residues" evidence="1">
    <location>
        <begin position="126"/>
        <end position="161"/>
    </location>
</feature>
<feature type="compositionally biased region" description="Low complexity" evidence="1">
    <location>
        <begin position="908"/>
        <end position="918"/>
    </location>
</feature>
<feature type="compositionally biased region" description="Pro residues" evidence="1">
    <location>
        <begin position="543"/>
        <end position="557"/>
    </location>
</feature>
<accession>A0A3B4CAP5</accession>
<dbReference type="Gene3D" id="3.30.1370.50">
    <property type="entry name" value="R3H-like domain"/>
    <property type="match status" value="1"/>
</dbReference>
<dbReference type="Proteomes" id="UP001501920">
    <property type="component" value="Chromosome 25"/>
</dbReference>
<feature type="compositionally biased region" description="Basic and acidic residues" evidence="1">
    <location>
        <begin position="11"/>
        <end position="30"/>
    </location>
</feature>
<dbReference type="InterPro" id="IPR001374">
    <property type="entry name" value="R3H_dom"/>
</dbReference>
<dbReference type="InterPro" id="IPR024771">
    <property type="entry name" value="SUZ"/>
</dbReference>
<dbReference type="Pfam" id="PF01424">
    <property type="entry name" value="R3H"/>
    <property type="match status" value="1"/>
</dbReference>
<feature type="compositionally biased region" description="Low complexity" evidence="1">
    <location>
        <begin position="468"/>
        <end position="486"/>
    </location>
</feature>
<protein>
    <submittedName>
        <fullName evidence="2">Uncharacterized protein</fullName>
    </submittedName>
</protein>
<dbReference type="SMART" id="SM00393">
    <property type="entry name" value="R3H"/>
    <property type="match status" value="1"/>
</dbReference>
<dbReference type="AlphaFoldDB" id="A0A3B4CAP5"/>
<dbReference type="OrthoDB" id="278430at2759"/>
<evidence type="ECO:0000313" key="3">
    <source>
        <dbReference type="Proteomes" id="UP001501920"/>
    </source>
</evidence>
<dbReference type="PANTHER" id="PTHR15672">
    <property type="entry name" value="CAMP-REGULATED PHOSPHOPROTEIN 21 RELATED R3H DOMAIN CONTAINING PROTEIN"/>
    <property type="match status" value="1"/>
</dbReference>
<feature type="region of interest" description="Disordered" evidence="1">
    <location>
        <begin position="990"/>
        <end position="1022"/>
    </location>
</feature>
<dbReference type="InterPro" id="IPR051937">
    <property type="entry name" value="R3H_domain_containing"/>
</dbReference>
<dbReference type="PANTHER" id="PTHR15672:SF12">
    <property type="entry name" value="R3H DOMAIN-CONTAINING PROTEIN 1"/>
    <property type="match status" value="1"/>
</dbReference>
<reference evidence="2 3" key="1">
    <citation type="submission" date="2020-10" db="EMBL/GenBank/DDBJ databases">
        <title>Pygocentrus nattereri (red-bellied piranha) genome, fPygNat1, primary haplotype.</title>
        <authorList>
            <person name="Myers G."/>
            <person name="Meyer A."/>
            <person name="Karagic N."/>
            <person name="Pippel M."/>
            <person name="Winkler S."/>
            <person name="Tracey A."/>
            <person name="Wood J."/>
            <person name="Formenti G."/>
            <person name="Howe K."/>
            <person name="Fedrigo O."/>
            <person name="Jarvis E.D."/>
        </authorList>
    </citation>
    <scope>NUCLEOTIDE SEQUENCE [LARGE SCALE GENOMIC DNA]</scope>
</reference>
<dbReference type="PROSITE" id="PS51061">
    <property type="entry name" value="R3H"/>
    <property type="match status" value="1"/>
</dbReference>
<feature type="compositionally biased region" description="Low complexity" evidence="1">
    <location>
        <begin position="405"/>
        <end position="434"/>
    </location>
</feature>
<dbReference type="STRING" id="42514.ENSPNAP00000008335"/>
<dbReference type="OMA" id="HAHENHT"/>
<dbReference type="GO" id="GO:0003676">
    <property type="term" value="F:nucleic acid binding"/>
    <property type="evidence" value="ECO:0007669"/>
    <property type="project" value="UniProtKB-UniRule"/>
</dbReference>
<dbReference type="SUPFAM" id="SSF82708">
    <property type="entry name" value="R3H domain"/>
    <property type="match status" value="1"/>
</dbReference>
<feature type="compositionally biased region" description="Low complexity" evidence="1">
    <location>
        <begin position="869"/>
        <end position="881"/>
    </location>
</feature>
<dbReference type="InterPro" id="IPR036867">
    <property type="entry name" value="R3H_dom_sf"/>
</dbReference>
<evidence type="ECO:0000256" key="1">
    <source>
        <dbReference type="SAM" id="MobiDB-lite"/>
    </source>
</evidence>
<feature type="region of interest" description="Disordered" evidence="1">
    <location>
        <begin position="529"/>
        <end position="562"/>
    </location>
</feature>
<organism evidence="2 3">
    <name type="scientific">Pygocentrus nattereri</name>
    <name type="common">Red-bellied piranha</name>
    <dbReference type="NCBI Taxonomy" id="42514"/>
    <lineage>
        <taxon>Eukaryota</taxon>
        <taxon>Metazoa</taxon>
        <taxon>Chordata</taxon>
        <taxon>Craniata</taxon>
        <taxon>Vertebrata</taxon>
        <taxon>Euteleostomi</taxon>
        <taxon>Actinopterygii</taxon>
        <taxon>Neopterygii</taxon>
        <taxon>Teleostei</taxon>
        <taxon>Ostariophysi</taxon>
        <taxon>Characiformes</taxon>
        <taxon>Characoidei</taxon>
        <taxon>Pygocentrus</taxon>
    </lineage>
</organism>
<feature type="compositionally biased region" description="Basic and acidic residues" evidence="1">
    <location>
        <begin position="37"/>
        <end position="58"/>
    </location>
</feature>
<dbReference type="FunFam" id="3.30.1370.50:FF:000001">
    <property type="entry name" value="R3H domain-containing protein 2 isoform 1"/>
    <property type="match status" value="1"/>
</dbReference>
<keyword evidence="3" id="KW-1185">Reference proteome</keyword>
<reference evidence="2" key="3">
    <citation type="submission" date="2025-09" db="UniProtKB">
        <authorList>
            <consortium name="Ensembl"/>
        </authorList>
    </citation>
    <scope>IDENTIFICATION</scope>
</reference>
<dbReference type="PROSITE" id="PS51673">
    <property type="entry name" value="SUZ"/>
    <property type="match status" value="1"/>
</dbReference>
<feature type="region of interest" description="Disordered" evidence="1">
    <location>
        <begin position="348"/>
        <end position="385"/>
    </location>
</feature>
<feature type="region of interest" description="Disordered" evidence="1">
    <location>
        <begin position="405"/>
        <end position="486"/>
    </location>
</feature>